<name>A0A1E4THG6_9ASCO</name>
<dbReference type="Gene3D" id="3.40.50.300">
    <property type="entry name" value="P-loop containing nucleotide triphosphate hydrolases"/>
    <property type="match status" value="2"/>
</dbReference>
<dbReference type="Pfam" id="PF00270">
    <property type="entry name" value="DEAD"/>
    <property type="match status" value="1"/>
</dbReference>
<feature type="region of interest" description="Disordered" evidence="9">
    <location>
        <begin position="488"/>
        <end position="522"/>
    </location>
</feature>
<keyword evidence="3" id="KW-0963">Cytoplasm</keyword>
<evidence type="ECO:0000259" key="11">
    <source>
        <dbReference type="PROSITE" id="PS51194"/>
    </source>
</evidence>
<dbReference type="PANTHER" id="PTHR12131:SF1">
    <property type="entry name" value="ATP-DEPENDENT RNA HELICASE SUPV3L1, MITOCHONDRIAL-RELATED"/>
    <property type="match status" value="1"/>
</dbReference>
<gene>
    <name evidence="12" type="ORF">CANCADRAFT_16251</name>
</gene>
<reference evidence="13" key="1">
    <citation type="submission" date="2016-02" db="EMBL/GenBank/DDBJ databases">
        <title>Comparative genomics of biotechnologically important yeasts.</title>
        <authorList>
            <consortium name="DOE Joint Genome Institute"/>
            <person name="Riley R."/>
            <person name="Haridas S."/>
            <person name="Wolfe K.H."/>
            <person name="Lopes M.R."/>
            <person name="Hittinger C.T."/>
            <person name="Goker M."/>
            <person name="Salamov A."/>
            <person name="Wisecaver J."/>
            <person name="Long T.M."/>
            <person name="Aerts A.L."/>
            <person name="Barry K."/>
            <person name="Choi C."/>
            <person name="Clum A."/>
            <person name="Coughlan A.Y."/>
            <person name="Deshpande S."/>
            <person name="Douglass A.P."/>
            <person name="Hanson S.J."/>
            <person name="Klenk H.-P."/>
            <person name="Labutti K."/>
            <person name="Lapidus A."/>
            <person name="Lindquist E."/>
            <person name="Lipzen A."/>
            <person name="Meier-Kolthoff J.P."/>
            <person name="Ohm R.A."/>
            <person name="Otillar R.P."/>
            <person name="Pangilinan J."/>
            <person name="Peng Y."/>
            <person name="Rokas A."/>
            <person name="Rosa C.A."/>
            <person name="Scheuner C."/>
            <person name="Sibirny A.A."/>
            <person name="Slot J.C."/>
            <person name="Stielow J.B."/>
            <person name="Sun H."/>
            <person name="Kurtzman C.P."/>
            <person name="Blackwell M."/>
            <person name="Jeffries T.W."/>
            <person name="Grigoriev I.V."/>
        </authorList>
    </citation>
    <scope>NUCLEOTIDE SEQUENCE [LARGE SCALE GENOMIC DNA]</scope>
    <source>
        <strain evidence="13">NRRL Y-17796</strain>
    </source>
</reference>
<keyword evidence="7" id="KW-0067">ATP-binding</keyword>
<dbReference type="EMBL" id="KV453842">
    <property type="protein sequence ID" value="ODV91202.1"/>
    <property type="molecule type" value="Genomic_DNA"/>
</dbReference>
<accession>A0A1E4THG6</accession>
<comment type="similarity">
    <text evidence="2">Belongs to the helicase family. SKI2 subfamily.</text>
</comment>
<dbReference type="InterPro" id="IPR012961">
    <property type="entry name" value="Ski2/MTR4_C"/>
</dbReference>
<dbReference type="Pfam" id="PF08148">
    <property type="entry name" value="DSHCT"/>
    <property type="match status" value="1"/>
</dbReference>
<evidence type="ECO:0000313" key="12">
    <source>
        <dbReference type="EMBL" id="ODV91202.1"/>
    </source>
</evidence>
<evidence type="ECO:0000256" key="2">
    <source>
        <dbReference type="ARBA" id="ARBA00010140"/>
    </source>
</evidence>
<dbReference type="PROSITE" id="PS51194">
    <property type="entry name" value="HELICASE_CTER"/>
    <property type="match status" value="1"/>
</dbReference>
<keyword evidence="6" id="KW-0347">Helicase</keyword>
<feature type="domain" description="Helicase C-terminal" evidence="11">
    <location>
        <begin position="532"/>
        <end position="732"/>
    </location>
</feature>
<dbReference type="InterPro" id="IPR016438">
    <property type="entry name" value="SKI2-like"/>
</dbReference>
<dbReference type="Pfam" id="PF17911">
    <property type="entry name" value="Ski2_N"/>
    <property type="match status" value="1"/>
</dbReference>
<feature type="non-terminal residue" evidence="12">
    <location>
        <position position="1"/>
    </location>
</feature>
<organism evidence="12 13">
    <name type="scientific">Tortispora caseinolytica NRRL Y-17796</name>
    <dbReference type="NCBI Taxonomy" id="767744"/>
    <lineage>
        <taxon>Eukaryota</taxon>
        <taxon>Fungi</taxon>
        <taxon>Dikarya</taxon>
        <taxon>Ascomycota</taxon>
        <taxon>Saccharomycotina</taxon>
        <taxon>Trigonopsidomycetes</taxon>
        <taxon>Trigonopsidales</taxon>
        <taxon>Trigonopsidaceae</taxon>
        <taxon>Tortispora</taxon>
    </lineage>
</organism>
<keyword evidence="4" id="KW-0547">Nucleotide-binding</keyword>
<evidence type="ECO:0000256" key="6">
    <source>
        <dbReference type="ARBA" id="ARBA00022806"/>
    </source>
</evidence>
<dbReference type="PROSITE" id="PS51192">
    <property type="entry name" value="HELICASE_ATP_BIND_1"/>
    <property type="match status" value="1"/>
</dbReference>
<feature type="domain" description="Helicase ATP-binding" evidence="10">
    <location>
        <begin position="284"/>
        <end position="441"/>
    </location>
</feature>
<dbReference type="OrthoDB" id="64767at2759"/>
<keyword evidence="8" id="KW-0694">RNA-binding</keyword>
<dbReference type="InterPro" id="IPR011545">
    <property type="entry name" value="DEAD/DEAH_box_helicase_dom"/>
</dbReference>
<dbReference type="GO" id="GO:0003723">
    <property type="term" value="F:RNA binding"/>
    <property type="evidence" value="ECO:0007669"/>
    <property type="project" value="UniProtKB-KW"/>
</dbReference>
<sequence>LKELSHNINNFKDTKTSTNRFAPSIEEYIQGLNNDYLEPPKNLANEWLSKLFVSPLSNLDDLAAQCASVPEISQPSIWKFIRRGIEGRIVGYEEATIPRTQMGANLSLTRPINSTDTRSYVKGKAGALPFAPGGLSTSTSSSGKTAIFDVLPGFTRGIKFDETAPDDDLSAIDEIDQTGSIFESQESEEYITQRILTDTGPQEELAKPALSQTNFLDLSEIEEIINSADSSALTIAGYSKAETNEHKWAHEVDVSHPITNFTELVPVPARQWPFELDTFQKEAIYHLEQGDSVLVAAHTSAGKTVVAEYAIALAQRNMTKAIYTSPIKALSNQKFRDFTESFNGDVGIFTGDVQIKPDANCLIMTTEILRSMLYRGADIVRDIEFVIFDEVHYVNDAERGMVWEEVIIMLPEHVKLILLSATVPNTMEFASWVGATKKRDIYVISTSHRPVPLEIYLWAQNDIHKIVNAKKKFLQQGYAEAEGKLMKSGGSSANAGRGGREGGRGRGGGRRGNSNLRNSAPSAQFSKNSWIDVVRYLEKSNLFPAVVFMFSRKKCEQVAGYFSGFNFCTKSEQAVIRRYVDQSLARLRVEDRDLPQISRMTDLLLRGIAVHHSGLLPILKEIVEILFAKSFLRLLFATETFAVGLNLPARTVLFSEISKFNGKINRNLLPGEFIQMSGRAGRRGLDASGTVIILSSKNKLPSSAALKSLALGPVTRLQSQFRLTYNMMLNLLRVEALKVEDMLKRSYSENASMQQTPMQLKSLRNSEQVLEKLQNDKAKSWKWYKSMKMFHDSAMEYASDYSKLIALAVRDSSFVKGFNPGRIIVFHTDKGRTVGMIQRSTFRRLVDGVDIKFVVAAREPTSDAGDIFAFHGSNRRFGLHKYISLPSGTMKKQFTIRPYDIECVTFMRVDITGSVEDAIKKADELVNESNLIRKIEGLSNTLWKYPSVNDKNALGVYQVIHEEYLVRQSIEDLKRALSSQNLELLPEYEQRLAVLRELRLIDENDNVELKGRVACEINTGNELLLTELIMDNFFESLTPPEVAALLSTFVCEVRSNSVVGNISPAIDYGRAKIVKTADEISKIQAKHRVVASENESNWHEDERFCLMEVAYEWASGMPFKEIIKLTDILEGNIVRVITRLDEVCREVKTAARTIGNASLMVKMQETQDLIKRDIVFCASLYM</sequence>
<evidence type="ECO:0000256" key="7">
    <source>
        <dbReference type="ARBA" id="ARBA00022840"/>
    </source>
</evidence>
<evidence type="ECO:0000256" key="3">
    <source>
        <dbReference type="ARBA" id="ARBA00022490"/>
    </source>
</evidence>
<evidence type="ECO:0008006" key="14">
    <source>
        <dbReference type="Google" id="ProtNLM"/>
    </source>
</evidence>
<dbReference type="SUPFAM" id="SSF52540">
    <property type="entry name" value="P-loop containing nucleoside triphosphate hydrolases"/>
    <property type="match status" value="1"/>
</dbReference>
<evidence type="ECO:0000256" key="5">
    <source>
        <dbReference type="ARBA" id="ARBA00022801"/>
    </source>
</evidence>
<dbReference type="Proteomes" id="UP000095023">
    <property type="component" value="Unassembled WGS sequence"/>
</dbReference>
<dbReference type="InterPro" id="IPR027417">
    <property type="entry name" value="P-loop_NTPase"/>
</dbReference>
<keyword evidence="13" id="KW-1185">Reference proteome</keyword>
<dbReference type="SMART" id="SM00487">
    <property type="entry name" value="DEXDc"/>
    <property type="match status" value="1"/>
</dbReference>
<proteinExistence type="inferred from homology"/>
<dbReference type="GO" id="GO:0016787">
    <property type="term" value="F:hydrolase activity"/>
    <property type="evidence" value="ECO:0007669"/>
    <property type="project" value="UniProtKB-KW"/>
</dbReference>
<dbReference type="FunFam" id="1.10.3380.30:FF:000001">
    <property type="entry name" value="Ski2 ATP-dependent RNA helicase"/>
    <property type="match status" value="1"/>
</dbReference>
<dbReference type="PANTHER" id="PTHR12131">
    <property type="entry name" value="ATP-DEPENDENT RNA AND DNA HELICASE"/>
    <property type="match status" value="1"/>
</dbReference>
<dbReference type="CDD" id="cd18795">
    <property type="entry name" value="SF2_C_Ski2"/>
    <property type="match status" value="1"/>
</dbReference>
<dbReference type="SMART" id="SM00490">
    <property type="entry name" value="HELICc"/>
    <property type="match status" value="1"/>
</dbReference>
<dbReference type="GO" id="GO:0070478">
    <property type="term" value="P:nuclear-transcribed mRNA catabolic process, 3'-5' exonucleolytic nonsense-mediated decay"/>
    <property type="evidence" value="ECO:0007669"/>
    <property type="project" value="TreeGrafter"/>
</dbReference>
<dbReference type="Gene3D" id="1.10.3380.30">
    <property type="match status" value="2"/>
</dbReference>
<evidence type="ECO:0000256" key="4">
    <source>
        <dbReference type="ARBA" id="ARBA00022741"/>
    </source>
</evidence>
<protein>
    <recommendedName>
        <fullName evidence="14">Antiviral helicase</fullName>
    </recommendedName>
</protein>
<dbReference type="PIRSF" id="PIRSF005198">
    <property type="entry name" value="Antiviral_helicase_SKI2"/>
    <property type="match status" value="1"/>
</dbReference>
<comment type="subcellular location">
    <subcellularLocation>
        <location evidence="1">Cytoplasm</location>
    </subcellularLocation>
</comment>
<dbReference type="InterPro" id="IPR050699">
    <property type="entry name" value="RNA-DNA_Helicase"/>
</dbReference>
<dbReference type="FunFam" id="3.40.50.300:FF:000987">
    <property type="entry name" value="DEAD/DEAH box RNA helicase"/>
    <property type="match status" value="1"/>
</dbReference>
<dbReference type="InterPro" id="IPR040801">
    <property type="entry name" value="Ski2_N"/>
</dbReference>
<dbReference type="SMART" id="SM01142">
    <property type="entry name" value="DSHCT"/>
    <property type="match status" value="1"/>
</dbReference>
<dbReference type="InterPro" id="IPR014001">
    <property type="entry name" value="Helicase_ATP-bd"/>
</dbReference>
<keyword evidence="5" id="KW-0378">Hydrolase</keyword>
<evidence type="ECO:0000256" key="1">
    <source>
        <dbReference type="ARBA" id="ARBA00004496"/>
    </source>
</evidence>
<dbReference type="GO" id="GO:0055087">
    <property type="term" value="C:Ski complex"/>
    <property type="evidence" value="ECO:0007669"/>
    <property type="project" value="TreeGrafter"/>
</dbReference>
<dbReference type="GO" id="GO:0003724">
    <property type="term" value="F:RNA helicase activity"/>
    <property type="evidence" value="ECO:0007669"/>
    <property type="project" value="InterPro"/>
</dbReference>
<dbReference type="FunFam" id="3.40.50.300:FF:000354">
    <property type="entry name" value="ATP-dependent RNA helicase SKI2"/>
    <property type="match status" value="1"/>
</dbReference>
<evidence type="ECO:0000256" key="9">
    <source>
        <dbReference type="SAM" id="MobiDB-lite"/>
    </source>
</evidence>
<feature type="non-terminal residue" evidence="12">
    <location>
        <position position="1182"/>
    </location>
</feature>
<evidence type="ECO:0000256" key="8">
    <source>
        <dbReference type="ARBA" id="ARBA00022884"/>
    </source>
</evidence>
<dbReference type="AlphaFoldDB" id="A0A1E4THG6"/>
<dbReference type="InterPro" id="IPR001650">
    <property type="entry name" value="Helicase_C-like"/>
</dbReference>
<dbReference type="GO" id="GO:0005524">
    <property type="term" value="F:ATP binding"/>
    <property type="evidence" value="ECO:0007669"/>
    <property type="project" value="UniProtKB-KW"/>
</dbReference>
<evidence type="ECO:0000313" key="13">
    <source>
        <dbReference type="Proteomes" id="UP000095023"/>
    </source>
</evidence>
<evidence type="ECO:0000259" key="10">
    <source>
        <dbReference type="PROSITE" id="PS51192"/>
    </source>
</evidence>